<keyword evidence="8 9" id="KW-0067">ATP-binding</keyword>
<feature type="binding site" evidence="9">
    <location>
        <position position="37"/>
    </location>
    <ligand>
        <name>ATP</name>
        <dbReference type="ChEBI" id="CHEBI:30616"/>
    </ligand>
</feature>
<organism evidence="12 13">
    <name type="scientific">Cystobacter ferrugineus</name>
    <dbReference type="NCBI Taxonomy" id="83449"/>
    <lineage>
        <taxon>Bacteria</taxon>
        <taxon>Pseudomonadati</taxon>
        <taxon>Myxococcota</taxon>
        <taxon>Myxococcia</taxon>
        <taxon>Myxococcales</taxon>
        <taxon>Cystobacterineae</taxon>
        <taxon>Archangiaceae</taxon>
        <taxon>Cystobacter</taxon>
    </lineage>
</organism>
<name>A0A1L9B3I9_9BACT</name>
<dbReference type="GO" id="GO:0004055">
    <property type="term" value="F:argininosuccinate synthase activity"/>
    <property type="evidence" value="ECO:0007669"/>
    <property type="project" value="UniProtKB-UniRule"/>
</dbReference>
<keyword evidence="7 9" id="KW-0547">Nucleotide-binding</keyword>
<feature type="domain" description="Arginosuccinate synthase-like N-terminal" evidence="10">
    <location>
        <begin position="6"/>
        <end position="167"/>
    </location>
</feature>
<dbReference type="PROSITE" id="PS00565">
    <property type="entry name" value="ARGININOSUCCIN_SYN_2"/>
    <property type="match status" value="1"/>
</dbReference>
<comment type="subcellular location">
    <subcellularLocation>
        <location evidence="9">Cytoplasm</location>
    </subcellularLocation>
</comment>
<dbReference type="GO" id="GO:0000050">
    <property type="term" value="P:urea cycle"/>
    <property type="evidence" value="ECO:0007669"/>
    <property type="project" value="TreeGrafter"/>
</dbReference>
<comment type="catalytic activity">
    <reaction evidence="9">
        <text>L-citrulline + L-aspartate + ATP = 2-(N(omega)-L-arginino)succinate + AMP + diphosphate + H(+)</text>
        <dbReference type="Rhea" id="RHEA:10932"/>
        <dbReference type="ChEBI" id="CHEBI:15378"/>
        <dbReference type="ChEBI" id="CHEBI:29991"/>
        <dbReference type="ChEBI" id="CHEBI:30616"/>
        <dbReference type="ChEBI" id="CHEBI:33019"/>
        <dbReference type="ChEBI" id="CHEBI:57472"/>
        <dbReference type="ChEBI" id="CHEBI:57743"/>
        <dbReference type="ChEBI" id="CHEBI:456215"/>
        <dbReference type="EC" id="6.3.4.5"/>
    </reaction>
</comment>
<proteinExistence type="inferred from homology"/>
<comment type="caution">
    <text evidence="12">The sequence shown here is derived from an EMBL/GenBank/DDBJ whole genome shotgun (WGS) entry which is preliminary data.</text>
</comment>
<dbReference type="GO" id="GO:0005737">
    <property type="term" value="C:cytoplasm"/>
    <property type="evidence" value="ECO:0007669"/>
    <property type="project" value="UniProtKB-SubCell"/>
</dbReference>
<dbReference type="OrthoDB" id="9801641at2"/>
<dbReference type="Gene3D" id="1.20.5.470">
    <property type="entry name" value="Single helix bin"/>
    <property type="match status" value="1"/>
</dbReference>
<dbReference type="RefSeq" id="WP_071901971.1">
    <property type="nucleotide sequence ID" value="NZ_MPIN01000009.1"/>
</dbReference>
<feature type="binding site" evidence="9">
    <location>
        <position position="124"/>
    </location>
    <ligand>
        <name>L-citrulline</name>
        <dbReference type="ChEBI" id="CHEBI:57743"/>
    </ligand>
</feature>
<feature type="binding site" evidence="9">
    <location>
        <position position="188"/>
    </location>
    <ligand>
        <name>L-citrulline</name>
        <dbReference type="ChEBI" id="CHEBI:57743"/>
    </ligand>
</feature>
<feature type="binding site" evidence="9">
    <location>
        <position position="120"/>
    </location>
    <ligand>
        <name>L-aspartate</name>
        <dbReference type="ChEBI" id="CHEBI:29991"/>
    </ligand>
</feature>
<dbReference type="AlphaFoldDB" id="A0A1L9B3I9"/>
<dbReference type="InterPro" id="IPR023434">
    <property type="entry name" value="Arginosuc_synth_type_1_subfam"/>
</dbReference>
<dbReference type="InterPro" id="IPR048268">
    <property type="entry name" value="Arginosuc_syn_C"/>
</dbReference>
<dbReference type="Gene3D" id="3.90.1260.10">
    <property type="entry name" value="Argininosuccinate synthetase, chain A, domain 2"/>
    <property type="match status" value="1"/>
</dbReference>
<dbReference type="Gene3D" id="3.40.50.620">
    <property type="entry name" value="HUPs"/>
    <property type="match status" value="1"/>
</dbReference>
<evidence type="ECO:0000256" key="6">
    <source>
        <dbReference type="ARBA" id="ARBA00022605"/>
    </source>
</evidence>
<dbReference type="InterPro" id="IPR024074">
    <property type="entry name" value="AS_cat/multimer_dom_body"/>
</dbReference>
<comment type="pathway">
    <text evidence="1 9">Amino-acid biosynthesis; L-arginine biosynthesis; L-arginine from L-ornithine and carbamoyl phosphate: step 2/3.</text>
</comment>
<evidence type="ECO:0000256" key="1">
    <source>
        <dbReference type="ARBA" id="ARBA00004967"/>
    </source>
</evidence>
<keyword evidence="6 9" id="KW-0028">Amino-acid biosynthesis</keyword>
<feature type="binding site" evidence="9">
    <location>
        <position position="118"/>
    </location>
    <ligand>
        <name>ATP</name>
        <dbReference type="ChEBI" id="CHEBI:30616"/>
    </ligand>
</feature>
<feature type="binding site" evidence="9">
    <location>
        <position position="264"/>
    </location>
    <ligand>
        <name>L-citrulline</name>
        <dbReference type="ChEBI" id="CHEBI:57743"/>
    </ligand>
</feature>
<keyword evidence="9" id="KW-0963">Cytoplasm</keyword>
<dbReference type="SUPFAM" id="SSF52402">
    <property type="entry name" value="Adenine nucleotide alpha hydrolases-like"/>
    <property type="match status" value="1"/>
</dbReference>
<dbReference type="EC" id="6.3.4.5" evidence="3 9"/>
<dbReference type="InterPro" id="IPR018223">
    <property type="entry name" value="Arginosuc_synth_CS"/>
</dbReference>
<keyword evidence="13" id="KW-1185">Reference proteome</keyword>
<dbReference type="FunFam" id="3.90.1260.10:FF:000007">
    <property type="entry name" value="Argininosuccinate synthase"/>
    <property type="match status" value="1"/>
</dbReference>
<dbReference type="NCBIfam" id="NF001770">
    <property type="entry name" value="PRK00509.1"/>
    <property type="match status" value="1"/>
</dbReference>
<dbReference type="Proteomes" id="UP000182229">
    <property type="component" value="Unassembled WGS sequence"/>
</dbReference>
<evidence type="ECO:0000256" key="4">
    <source>
        <dbReference type="ARBA" id="ARBA00022571"/>
    </source>
</evidence>
<comment type="caution">
    <text evidence="9">Lacks conserved residue(s) required for the propagation of feature annotation.</text>
</comment>
<protein>
    <recommendedName>
        <fullName evidence="3 9">Argininosuccinate synthase</fullName>
        <ecNumber evidence="3 9">6.3.4.5</ecNumber>
    </recommendedName>
    <alternativeName>
        <fullName evidence="9">Citrulline--aspartate ligase</fullName>
    </alternativeName>
</protein>
<feature type="binding site" evidence="9">
    <location>
        <begin position="10"/>
        <end position="18"/>
    </location>
    <ligand>
        <name>ATP</name>
        <dbReference type="ChEBI" id="CHEBI:30616"/>
    </ligand>
</feature>
<evidence type="ECO:0000313" key="13">
    <source>
        <dbReference type="Proteomes" id="UP000182229"/>
    </source>
</evidence>
<dbReference type="EMBL" id="MPIN01000009">
    <property type="protein sequence ID" value="OJH36818.1"/>
    <property type="molecule type" value="Genomic_DNA"/>
</dbReference>
<dbReference type="NCBIfam" id="TIGR00032">
    <property type="entry name" value="argG"/>
    <property type="match status" value="1"/>
</dbReference>
<keyword evidence="5 9" id="KW-0436">Ligase</keyword>
<evidence type="ECO:0000259" key="10">
    <source>
        <dbReference type="Pfam" id="PF00764"/>
    </source>
</evidence>
<evidence type="ECO:0000256" key="3">
    <source>
        <dbReference type="ARBA" id="ARBA00012286"/>
    </source>
</evidence>
<dbReference type="FunFam" id="3.40.50.620:FF:000019">
    <property type="entry name" value="Argininosuccinate synthase"/>
    <property type="match status" value="1"/>
</dbReference>
<feature type="binding site" evidence="9">
    <location>
        <position position="179"/>
    </location>
    <ligand>
        <name>L-citrulline</name>
        <dbReference type="ChEBI" id="CHEBI:57743"/>
    </ligand>
</feature>
<reference evidence="12 13" key="2">
    <citation type="submission" date="2016-12" db="EMBL/GenBank/DDBJ databases">
        <title>Draft Genome Sequence of Cystobacter ferrugineus Strain Cbfe23.</title>
        <authorList>
            <person name="Akbar S."/>
            <person name="Dowd S.E."/>
            <person name="Stevens D.C."/>
        </authorList>
    </citation>
    <scope>NUCLEOTIDE SEQUENCE [LARGE SCALE GENOMIC DNA]</scope>
    <source>
        <strain evidence="12 13">Cbfe23</strain>
    </source>
</reference>
<dbReference type="InterPro" id="IPR001518">
    <property type="entry name" value="Arginosuc_synth"/>
</dbReference>
<evidence type="ECO:0000256" key="7">
    <source>
        <dbReference type="ARBA" id="ARBA00022741"/>
    </source>
</evidence>
<dbReference type="GO" id="GO:0006526">
    <property type="term" value="P:L-arginine biosynthetic process"/>
    <property type="evidence" value="ECO:0007669"/>
    <property type="project" value="UniProtKB-UniRule"/>
</dbReference>
<feature type="binding site" evidence="9">
    <location>
        <position position="88"/>
    </location>
    <ligand>
        <name>L-citrulline</name>
        <dbReference type="ChEBI" id="CHEBI:57743"/>
    </ligand>
</feature>
<dbReference type="CDD" id="cd01999">
    <property type="entry name" value="ASS"/>
    <property type="match status" value="1"/>
</dbReference>
<dbReference type="SUPFAM" id="SSF69864">
    <property type="entry name" value="Argininosuccinate synthetase, C-terminal domain"/>
    <property type="match status" value="1"/>
</dbReference>
<evidence type="ECO:0000313" key="12">
    <source>
        <dbReference type="EMBL" id="OJH36818.1"/>
    </source>
</evidence>
<dbReference type="Pfam" id="PF00764">
    <property type="entry name" value="Arginosuc_synth"/>
    <property type="match status" value="1"/>
</dbReference>
<comment type="similarity">
    <text evidence="9">Belongs to the argininosuccinate synthase family. Type 1 subfamily.</text>
</comment>
<feature type="binding site" evidence="9">
    <location>
        <position position="128"/>
    </location>
    <ligand>
        <name>L-citrulline</name>
        <dbReference type="ChEBI" id="CHEBI:57743"/>
    </ligand>
</feature>
<keyword evidence="4 9" id="KW-0055">Arginine biosynthesis</keyword>
<dbReference type="HAMAP" id="MF_00005">
    <property type="entry name" value="Arg_succ_synth_type1"/>
    <property type="match status" value="1"/>
</dbReference>
<dbReference type="Pfam" id="PF20979">
    <property type="entry name" value="Arginosuc_syn_C"/>
    <property type="match status" value="1"/>
</dbReference>
<dbReference type="PANTHER" id="PTHR11587:SF2">
    <property type="entry name" value="ARGININOSUCCINATE SYNTHASE"/>
    <property type="match status" value="1"/>
</dbReference>
<gene>
    <name evidence="9" type="primary">argG</name>
    <name evidence="12" type="ORF">BON30_30390</name>
</gene>
<evidence type="ECO:0000256" key="9">
    <source>
        <dbReference type="HAMAP-Rule" id="MF_00005"/>
    </source>
</evidence>
<evidence type="ECO:0000256" key="5">
    <source>
        <dbReference type="ARBA" id="ARBA00022598"/>
    </source>
</evidence>
<evidence type="ECO:0000256" key="8">
    <source>
        <dbReference type="ARBA" id="ARBA00022840"/>
    </source>
</evidence>
<accession>A0A1L9B3I9</accession>
<reference evidence="13" key="1">
    <citation type="submission" date="2016-11" db="EMBL/GenBank/DDBJ databases">
        <authorList>
            <person name="Shukria A."/>
            <person name="Stevens D.C."/>
        </authorList>
    </citation>
    <scope>NUCLEOTIDE SEQUENCE [LARGE SCALE GENOMIC DNA]</scope>
    <source>
        <strain evidence="13">Cbfe23</strain>
    </source>
</reference>
<feature type="binding site" evidence="9">
    <location>
        <position position="125"/>
    </location>
    <ligand>
        <name>L-aspartate</name>
        <dbReference type="ChEBI" id="CHEBI:29991"/>
    </ligand>
</feature>
<dbReference type="InterPro" id="IPR014729">
    <property type="entry name" value="Rossmann-like_a/b/a_fold"/>
</dbReference>
<evidence type="ECO:0000256" key="2">
    <source>
        <dbReference type="ARBA" id="ARBA00011881"/>
    </source>
</evidence>
<dbReference type="PROSITE" id="PS00564">
    <property type="entry name" value="ARGININOSUCCIN_SYN_1"/>
    <property type="match status" value="1"/>
</dbReference>
<evidence type="ECO:0000259" key="11">
    <source>
        <dbReference type="Pfam" id="PF20979"/>
    </source>
</evidence>
<feature type="binding site" evidence="9">
    <location>
        <position position="124"/>
    </location>
    <ligand>
        <name>L-aspartate</name>
        <dbReference type="ChEBI" id="CHEBI:29991"/>
    </ligand>
</feature>
<dbReference type="UniPathway" id="UPA00068">
    <property type="reaction ID" value="UER00113"/>
</dbReference>
<feature type="binding site" evidence="9">
    <location>
        <position position="276"/>
    </location>
    <ligand>
        <name>L-citrulline</name>
        <dbReference type="ChEBI" id="CHEBI:57743"/>
    </ligand>
</feature>
<comment type="subunit">
    <text evidence="2 9">Homotetramer.</text>
</comment>
<dbReference type="InterPro" id="IPR048267">
    <property type="entry name" value="Arginosuc_syn_N"/>
</dbReference>
<dbReference type="GO" id="GO:0000053">
    <property type="term" value="P:argininosuccinate metabolic process"/>
    <property type="evidence" value="ECO:0007669"/>
    <property type="project" value="TreeGrafter"/>
</dbReference>
<sequence>MNPLRKIVLAYSGGLDTSVVLRWLQQRHGCEIVTFTADLGQGEELERARQKAARLGVREIFIEDLQEEFARDYVFPMFRANALYEGTYLLGSAIARPLIARRQLEIAQRVGADAVAHGATGKGNDQIRFELTYLALRPDLRIIAPWREWSFRSRSDLLAFARENQIPIESAGGAERPYSIDVNLLHTSYEGEALEDPAVPPPEGLCTRGARPEDAPDRPEELVVTFQDGDPVAVNGEPLSPANLMRRLNALGGAHGIGRVDMVENRILGMKTRGVYETPGGTLLHHAHRAIESLTMDGEVAQLKDELMPRYARLVYRGLWFSPERLMLQAAIDQSQKGVTGDVRMLLYKGAVRVIGRESSTSRYSRAHVTFEADNVYDQGDASGFIRLTGLRLQMGAAARAFQTQGKESDQDAA</sequence>
<dbReference type="GO" id="GO:0005524">
    <property type="term" value="F:ATP binding"/>
    <property type="evidence" value="ECO:0007669"/>
    <property type="project" value="UniProtKB-UniRule"/>
</dbReference>
<feature type="domain" description="Arginosuccinate synthase C-terminal" evidence="11">
    <location>
        <begin position="178"/>
        <end position="394"/>
    </location>
</feature>
<dbReference type="STRING" id="83449.BON30_30390"/>
<dbReference type="PANTHER" id="PTHR11587">
    <property type="entry name" value="ARGININOSUCCINATE SYNTHASE"/>
    <property type="match status" value="1"/>
</dbReference>